<evidence type="ECO:0000256" key="6">
    <source>
        <dbReference type="ARBA" id="ARBA00023136"/>
    </source>
</evidence>
<dbReference type="OrthoDB" id="1658288at2759"/>
<feature type="region of interest" description="Disordered" evidence="7">
    <location>
        <begin position="274"/>
        <end position="293"/>
    </location>
</feature>
<evidence type="ECO:0000256" key="2">
    <source>
        <dbReference type="ARBA" id="ARBA00004240"/>
    </source>
</evidence>
<dbReference type="GO" id="GO:0005739">
    <property type="term" value="C:mitochondrion"/>
    <property type="evidence" value="ECO:0007669"/>
    <property type="project" value="UniProtKB-SubCell"/>
</dbReference>
<evidence type="ECO:0000256" key="7">
    <source>
        <dbReference type="SAM" id="MobiDB-lite"/>
    </source>
</evidence>
<reference evidence="9" key="1">
    <citation type="submission" date="2019-06" db="EMBL/GenBank/DDBJ databases">
        <authorList>
            <person name="Broberg M."/>
        </authorList>
    </citation>
    <scope>NUCLEOTIDE SEQUENCE [LARGE SCALE GENOMIC DNA]</scope>
</reference>
<sequence>MASVILVPGLGGHAMGSFKERKGEHVWPRDSLPTALVGSDGQSHGSPIARIITYGYSSGVQGSKSAQHIGDIAKSFQSSLMELVRGSDLRPIVLIGHSMGGLVIKETLISLSQSNNERNTKLFRAIRGIAFFGVPHTGMDAESIRAMAEDGPNRPLTDSLSSENSYFLTQQLVAFNRLLKSNASSRIEIIYFYETELSPTAKRDINGKWAMNGPEKLLVPAASASLQWDGERSNPVKRTHSEMVKFGQYDDEWQKVSAHLRDLVGQVVRHQGEEESRRALETQQAANKAIEGG</sequence>
<dbReference type="InterPro" id="IPR052374">
    <property type="entry name" value="SERAC1"/>
</dbReference>
<dbReference type="GO" id="GO:0016020">
    <property type="term" value="C:membrane"/>
    <property type="evidence" value="ECO:0007669"/>
    <property type="project" value="UniProtKB-SubCell"/>
</dbReference>
<evidence type="ECO:0000313" key="9">
    <source>
        <dbReference type="Proteomes" id="UP000754883"/>
    </source>
</evidence>
<keyword evidence="4" id="KW-0256">Endoplasmic reticulum</keyword>
<dbReference type="GO" id="GO:0005783">
    <property type="term" value="C:endoplasmic reticulum"/>
    <property type="evidence" value="ECO:0007669"/>
    <property type="project" value="UniProtKB-SubCell"/>
</dbReference>
<dbReference type="EMBL" id="CABFNO020001563">
    <property type="protein sequence ID" value="CAH0003217.1"/>
    <property type="molecule type" value="Genomic_DNA"/>
</dbReference>
<evidence type="ECO:0000313" key="8">
    <source>
        <dbReference type="EMBL" id="CAH0003217.1"/>
    </source>
</evidence>
<dbReference type="Gene3D" id="3.40.50.1820">
    <property type="entry name" value="alpha/beta hydrolase"/>
    <property type="match status" value="1"/>
</dbReference>
<organism evidence="8 9">
    <name type="scientific">Clonostachys byssicola</name>
    <dbReference type="NCBI Taxonomy" id="160290"/>
    <lineage>
        <taxon>Eukaryota</taxon>
        <taxon>Fungi</taxon>
        <taxon>Dikarya</taxon>
        <taxon>Ascomycota</taxon>
        <taxon>Pezizomycotina</taxon>
        <taxon>Sordariomycetes</taxon>
        <taxon>Hypocreomycetidae</taxon>
        <taxon>Hypocreales</taxon>
        <taxon>Bionectriaceae</taxon>
        <taxon>Clonostachys</taxon>
    </lineage>
</organism>
<evidence type="ECO:0008006" key="10">
    <source>
        <dbReference type="Google" id="ProtNLM"/>
    </source>
</evidence>
<evidence type="ECO:0000256" key="1">
    <source>
        <dbReference type="ARBA" id="ARBA00004173"/>
    </source>
</evidence>
<keyword evidence="9" id="KW-1185">Reference proteome</keyword>
<comment type="subcellular location">
    <subcellularLocation>
        <location evidence="2">Endoplasmic reticulum</location>
    </subcellularLocation>
    <subcellularLocation>
        <location evidence="3">Membrane</location>
    </subcellularLocation>
    <subcellularLocation>
        <location evidence="1">Mitochondrion</location>
    </subcellularLocation>
</comment>
<name>A0A9N9UTP7_9HYPO</name>
<dbReference type="AlphaFoldDB" id="A0A9N9UTP7"/>
<dbReference type="PANTHER" id="PTHR48182">
    <property type="entry name" value="PROTEIN SERAC1"/>
    <property type="match status" value="1"/>
</dbReference>
<evidence type="ECO:0000256" key="4">
    <source>
        <dbReference type="ARBA" id="ARBA00022824"/>
    </source>
</evidence>
<dbReference type="Proteomes" id="UP000754883">
    <property type="component" value="Unassembled WGS sequence"/>
</dbReference>
<dbReference type="PANTHER" id="PTHR48182:SF2">
    <property type="entry name" value="PROTEIN SERAC1"/>
    <property type="match status" value="1"/>
</dbReference>
<comment type="caution">
    <text evidence="8">The sequence shown here is derived from an EMBL/GenBank/DDBJ whole genome shotgun (WGS) entry which is preliminary data.</text>
</comment>
<dbReference type="InterPro" id="IPR029058">
    <property type="entry name" value="AB_hydrolase_fold"/>
</dbReference>
<keyword evidence="6" id="KW-0472">Membrane</keyword>
<reference evidence="8 9" key="2">
    <citation type="submission" date="2021-10" db="EMBL/GenBank/DDBJ databases">
        <authorList>
            <person name="Piombo E."/>
        </authorList>
    </citation>
    <scope>NUCLEOTIDE SEQUENCE [LARGE SCALE GENOMIC DNA]</scope>
</reference>
<protein>
    <recommendedName>
        <fullName evidence="10">DUF676 domain-containing protein</fullName>
    </recommendedName>
</protein>
<gene>
    <name evidence="8" type="ORF">CBYS24578_00011485</name>
</gene>
<keyword evidence="5" id="KW-0496">Mitochondrion</keyword>
<evidence type="ECO:0000256" key="3">
    <source>
        <dbReference type="ARBA" id="ARBA00004370"/>
    </source>
</evidence>
<evidence type="ECO:0000256" key="5">
    <source>
        <dbReference type="ARBA" id="ARBA00023128"/>
    </source>
</evidence>
<proteinExistence type="predicted"/>
<dbReference type="SUPFAM" id="SSF53474">
    <property type="entry name" value="alpha/beta-Hydrolases"/>
    <property type="match status" value="1"/>
</dbReference>
<accession>A0A9N9UTP7</accession>